<feature type="region of interest" description="Disordered" evidence="6">
    <location>
        <begin position="357"/>
        <end position="391"/>
    </location>
</feature>
<dbReference type="GO" id="GO:0000981">
    <property type="term" value="F:DNA-binding transcription factor activity, RNA polymerase II-specific"/>
    <property type="evidence" value="ECO:0007669"/>
    <property type="project" value="TreeGrafter"/>
</dbReference>
<dbReference type="PANTHER" id="PTHR45767">
    <property type="entry name" value="FORKHEAD BOX PROTEIN O"/>
    <property type="match status" value="1"/>
</dbReference>
<feature type="compositionally biased region" description="Low complexity" evidence="6">
    <location>
        <begin position="142"/>
        <end position="159"/>
    </location>
</feature>
<evidence type="ECO:0000256" key="5">
    <source>
        <dbReference type="ARBA" id="ARBA00023242"/>
    </source>
</evidence>
<reference evidence="8" key="1">
    <citation type="submission" date="2022-12" db="EMBL/GenBank/DDBJ databases">
        <title>Chromosome-level genome assembly of the bean flower thrips Megalurothrips usitatus.</title>
        <authorList>
            <person name="Ma L."/>
            <person name="Liu Q."/>
            <person name="Li H."/>
            <person name="Cai W."/>
        </authorList>
    </citation>
    <scope>NUCLEOTIDE SEQUENCE</scope>
    <source>
        <strain evidence="8">Cailab_2022a</strain>
    </source>
</reference>
<evidence type="ECO:0000256" key="6">
    <source>
        <dbReference type="SAM" id="MobiDB-lite"/>
    </source>
</evidence>
<keyword evidence="5" id="KW-0539">Nucleus</keyword>
<dbReference type="InterPro" id="IPR032067">
    <property type="entry name" value="FOXO-TAD"/>
</dbReference>
<feature type="compositionally biased region" description="Polar residues" evidence="6">
    <location>
        <begin position="61"/>
        <end position="70"/>
    </location>
</feature>
<dbReference type="EMBL" id="JAPTSV010000013">
    <property type="protein sequence ID" value="KAJ1521620.1"/>
    <property type="molecule type" value="Genomic_DNA"/>
</dbReference>
<feature type="region of interest" description="Disordered" evidence="6">
    <location>
        <begin position="1"/>
        <end position="106"/>
    </location>
</feature>
<dbReference type="GO" id="GO:0005634">
    <property type="term" value="C:nucleus"/>
    <property type="evidence" value="ECO:0007669"/>
    <property type="project" value="UniProtKB-SubCell"/>
</dbReference>
<feature type="region of interest" description="Disordered" evidence="6">
    <location>
        <begin position="212"/>
        <end position="269"/>
    </location>
</feature>
<accession>A0AAV7X6T8</accession>
<evidence type="ECO:0000256" key="1">
    <source>
        <dbReference type="ARBA" id="ARBA00004123"/>
    </source>
</evidence>
<sequence length="391" mass="41125">MRVQNEGTGKSSWWMINPDAKPGKSARRRATSMETSKFEKRRGRVKKKVEAMRNCLGATDASPSPCSSVSEGLDMFPESPLHSGSFQLSPQDFRPRASSSASSCGRLSPIPAVEPDCWSSSPYAAYADQLAGSLEQNMKLDQGFPGQTQGQQHQQADQPAGPPPPYQPAFDVQYASPGAGGAAANPSGLAFATTCPVHRVQGCSCMLRCPPEVGSPPRRAKQASVTPSGLSPSYRSEPSPPQPQQPPPPYPPPSPDDLEALPGSSPGALGGALAGLVDSLDGMADAPTTMMGQLMAGALNTSTLLDDLNFKIEGEFDCNVEEVIERELSLEGSLDFNFGQHSAHSQHLQPLQQQGAMAPQHGGAMGGGMGATMSSPQAPYTTVTSGHSWVH</sequence>
<feature type="compositionally biased region" description="Polar residues" evidence="6">
    <location>
        <begin position="374"/>
        <end position="391"/>
    </location>
</feature>
<protein>
    <recommendedName>
        <fullName evidence="7">FOXO protein transactivation domain-containing protein</fullName>
    </recommendedName>
</protein>
<dbReference type="PANTHER" id="PTHR45767:SF2">
    <property type="entry name" value="FORKHEAD BOX PROTEIN O"/>
    <property type="match status" value="1"/>
</dbReference>
<dbReference type="Pfam" id="PF16676">
    <property type="entry name" value="FOXO-TAD"/>
    <property type="match status" value="1"/>
</dbReference>
<dbReference type="GO" id="GO:0000978">
    <property type="term" value="F:RNA polymerase II cis-regulatory region sequence-specific DNA binding"/>
    <property type="evidence" value="ECO:0007669"/>
    <property type="project" value="TreeGrafter"/>
</dbReference>
<evidence type="ECO:0000256" key="2">
    <source>
        <dbReference type="ARBA" id="ARBA00022473"/>
    </source>
</evidence>
<evidence type="ECO:0000259" key="7">
    <source>
        <dbReference type="Pfam" id="PF16676"/>
    </source>
</evidence>
<gene>
    <name evidence="8" type="ORF">ONE63_003267</name>
</gene>
<evidence type="ECO:0000256" key="3">
    <source>
        <dbReference type="ARBA" id="ARBA00023015"/>
    </source>
</evidence>
<dbReference type="AlphaFoldDB" id="A0AAV7X6T8"/>
<name>A0AAV7X6T8_9NEOP</name>
<keyword evidence="4" id="KW-0804">Transcription</keyword>
<keyword evidence="9" id="KW-1185">Reference proteome</keyword>
<keyword evidence="2" id="KW-0217">Developmental protein</keyword>
<feature type="compositionally biased region" description="Polar residues" evidence="6">
    <location>
        <begin position="1"/>
        <end position="11"/>
    </location>
</feature>
<proteinExistence type="predicted"/>
<feature type="region of interest" description="Disordered" evidence="6">
    <location>
        <begin position="136"/>
        <end position="183"/>
    </location>
</feature>
<dbReference type="Proteomes" id="UP001075354">
    <property type="component" value="Chromosome 13"/>
</dbReference>
<comment type="subcellular location">
    <subcellularLocation>
        <location evidence="1">Nucleus</location>
    </subcellularLocation>
</comment>
<keyword evidence="3" id="KW-0805">Transcription regulation</keyword>
<evidence type="ECO:0000313" key="9">
    <source>
        <dbReference type="Proteomes" id="UP001075354"/>
    </source>
</evidence>
<feature type="domain" description="FOXO protein transactivation" evidence="7">
    <location>
        <begin position="307"/>
        <end position="338"/>
    </location>
</feature>
<comment type="caution">
    <text evidence="8">The sequence shown here is derived from an EMBL/GenBank/DDBJ whole genome shotgun (WGS) entry which is preliminary data.</text>
</comment>
<evidence type="ECO:0000256" key="4">
    <source>
        <dbReference type="ARBA" id="ARBA00023163"/>
    </source>
</evidence>
<evidence type="ECO:0000313" key="8">
    <source>
        <dbReference type="EMBL" id="KAJ1521620.1"/>
    </source>
</evidence>
<feature type="compositionally biased region" description="Pro residues" evidence="6">
    <location>
        <begin position="238"/>
        <end position="255"/>
    </location>
</feature>
<organism evidence="8 9">
    <name type="scientific">Megalurothrips usitatus</name>
    <name type="common">bean blossom thrips</name>
    <dbReference type="NCBI Taxonomy" id="439358"/>
    <lineage>
        <taxon>Eukaryota</taxon>
        <taxon>Metazoa</taxon>
        <taxon>Ecdysozoa</taxon>
        <taxon>Arthropoda</taxon>
        <taxon>Hexapoda</taxon>
        <taxon>Insecta</taxon>
        <taxon>Pterygota</taxon>
        <taxon>Neoptera</taxon>
        <taxon>Paraneoptera</taxon>
        <taxon>Thysanoptera</taxon>
        <taxon>Terebrantia</taxon>
        <taxon>Thripoidea</taxon>
        <taxon>Thripidae</taxon>
        <taxon>Megalurothrips</taxon>
    </lineage>
</organism>